<dbReference type="EMBL" id="KN847040">
    <property type="protein sequence ID" value="KIW33315.1"/>
    <property type="molecule type" value="Genomic_DNA"/>
</dbReference>
<dbReference type="STRING" id="569365.A0A0D2CTQ2"/>
<gene>
    <name evidence="8" type="ORF">PV07_00173</name>
</gene>
<dbReference type="Gene3D" id="1.10.405.10">
    <property type="entry name" value="Guanine Nucleotide Dissociation Inhibitor, domain 1"/>
    <property type="match status" value="1"/>
</dbReference>
<comment type="cofactor">
    <cofactor evidence="1 6">
        <name>FAD</name>
        <dbReference type="ChEBI" id="CHEBI:57692"/>
    </cofactor>
</comment>
<dbReference type="Gene3D" id="3.90.660.10">
    <property type="match status" value="1"/>
</dbReference>
<proteinExistence type="inferred from homology"/>
<dbReference type="PANTHER" id="PTHR43563:SF14">
    <property type="entry name" value="AMINE OXIDASE"/>
    <property type="match status" value="1"/>
</dbReference>
<evidence type="ECO:0000256" key="2">
    <source>
        <dbReference type="ARBA" id="ARBA00005995"/>
    </source>
</evidence>
<dbReference type="PRINTS" id="PR00757">
    <property type="entry name" value="AMINEOXDASEF"/>
</dbReference>
<evidence type="ECO:0000259" key="7">
    <source>
        <dbReference type="Pfam" id="PF01593"/>
    </source>
</evidence>
<feature type="binding site" evidence="5">
    <location>
        <begin position="174"/>
        <end position="175"/>
    </location>
    <ligand>
        <name>FAD</name>
        <dbReference type="ChEBI" id="CHEBI:57692"/>
    </ligand>
</feature>
<accession>A0A0D2CTQ2</accession>
<dbReference type="Pfam" id="PF01042">
    <property type="entry name" value="Ribonuc_L-PSP"/>
    <property type="match status" value="1"/>
</dbReference>
<dbReference type="Gene3D" id="3.30.1330.40">
    <property type="entry name" value="RutC-like"/>
    <property type="match status" value="1"/>
</dbReference>
<dbReference type="OrthoDB" id="5046242at2759"/>
<feature type="binding site" evidence="5">
    <location>
        <position position="155"/>
    </location>
    <ligand>
        <name>FAD</name>
        <dbReference type="ChEBI" id="CHEBI:57692"/>
    </ligand>
</feature>
<dbReference type="SUPFAM" id="SSF51905">
    <property type="entry name" value="FAD/NAD(P)-binding domain"/>
    <property type="match status" value="1"/>
</dbReference>
<dbReference type="RefSeq" id="XP_016253531.1">
    <property type="nucleotide sequence ID" value="XM_016386603.1"/>
</dbReference>
<evidence type="ECO:0000256" key="5">
    <source>
        <dbReference type="PIRSR" id="PIRSR601613-1"/>
    </source>
</evidence>
<evidence type="ECO:0000256" key="6">
    <source>
        <dbReference type="RuleBase" id="RU362067"/>
    </source>
</evidence>
<protein>
    <recommendedName>
        <fullName evidence="6">Amine oxidase</fullName>
        <ecNumber evidence="6">1.4.3.-</ecNumber>
    </recommendedName>
</protein>
<feature type="binding site" evidence="5">
    <location>
        <position position="571"/>
    </location>
    <ligand>
        <name>FAD</name>
        <dbReference type="ChEBI" id="CHEBI:57692"/>
    </ligand>
</feature>
<dbReference type="SUPFAM" id="SSF54373">
    <property type="entry name" value="FAD-linked reductases, C-terminal domain"/>
    <property type="match status" value="1"/>
</dbReference>
<dbReference type="InterPro" id="IPR035959">
    <property type="entry name" value="RutC-like_sf"/>
</dbReference>
<keyword evidence="6" id="KW-0274">FAD</keyword>
<dbReference type="InterPro" id="IPR006175">
    <property type="entry name" value="YjgF/YER057c/UK114"/>
</dbReference>
<dbReference type="Proteomes" id="UP000054466">
    <property type="component" value="Unassembled WGS sequence"/>
</dbReference>
<dbReference type="Gene3D" id="3.50.50.60">
    <property type="entry name" value="FAD/NAD(P)-binding domain"/>
    <property type="match status" value="1"/>
</dbReference>
<name>A0A0D2CTQ2_9EURO</name>
<dbReference type="AlphaFoldDB" id="A0A0D2CTQ2"/>
<dbReference type="EC" id="1.4.3.-" evidence="6"/>
<feature type="domain" description="Amine oxidase" evidence="7">
    <location>
        <begin position="154"/>
        <end position="595"/>
    </location>
</feature>
<keyword evidence="6" id="KW-0285">Flavoprotein</keyword>
<evidence type="ECO:0000313" key="9">
    <source>
        <dbReference type="Proteomes" id="UP000054466"/>
    </source>
</evidence>
<evidence type="ECO:0000256" key="1">
    <source>
        <dbReference type="ARBA" id="ARBA00001974"/>
    </source>
</evidence>
<keyword evidence="9" id="KW-1185">Reference proteome</keyword>
<dbReference type="PANTHER" id="PTHR43563">
    <property type="entry name" value="AMINE OXIDASE"/>
    <property type="match status" value="1"/>
</dbReference>
<comment type="similarity">
    <text evidence="2 6">Belongs to the flavin monoamine oxidase family.</text>
</comment>
<reference evidence="8 9" key="1">
    <citation type="submission" date="2015-01" db="EMBL/GenBank/DDBJ databases">
        <title>The Genome Sequence of Cladophialophora immunda CBS83496.</title>
        <authorList>
            <consortium name="The Broad Institute Genomics Platform"/>
            <person name="Cuomo C."/>
            <person name="de Hoog S."/>
            <person name="Gorbushina A."/>
            <person name="Stielow B."/>
            <person name="Teixiera M."/>
            <person name="Abouelleil A."/>
            <person name="Chapman S.B."/>
            <person name="Priest M."/>
            <person name="Young S.K."/>
            <person name="Wortman J."/>
            <person name="Nusbaum C."/>
            <person name="Birren B."/>
        </authorList>
    </citation>
    <scope>NUCLEOTIDE SEQUENCE [LARGE SCALE GENOMIC DNA]</scope>
    <source>
        <strain evidence="8 9">CBS 83496</strain>
    </source>
</reference>
<keyword evidence="3 6" id="KW-0560">Oxidoreductase</keyword>
<dbReference type="SUPFAM" id="SSF55298">
    <property type="entry name" value="YjgF-like"/>
    <property type="match status" value="1"/>
</dbReference>
<comment type="catalytic activity">
    <reaction evidence="4">
        <text>a secondary aliphatic amine + O2 + H2O = a primary amine + an aldehyde + H2O2</text>
        <dbReference type="Rhea" id="RHEA:26414"/>
        <dbReference type="ChEBI" id="CHEBI:15377"/>
        <dbReference type="ChEBI" id="CHEBI:15379"/>
        <dbReference type="ChEBI" id="CHEBI:16240"/>
        <dbReference type="ChEBI" id="CHEBI:17478"/>
        <dbReference type="ChEBI" id="CHEBI:58855"/>
        <dbReference type="ChEBI" id="CHEBI:65296"/>
        <dbReference type="EC" id="1.4.3.4"/>
    </reaction>
</comment>
<dbReference type="GeneID" id="27339367"/>
<dbReference type="GO" id="GO:0097621">
    <property type="term" value="F:monoamine oxidase activity"/>
    <property type="evidence" value="ECO:0007669"/>
    <property type="project" value="UniProtKB-EC"/>
</dbReference>
<evidence type="ECO:0000256" key="4">
    <source>
        <dbReference type="ARBA" id="ARBA00048448"/>
    </source>
</evidence>
<sequence>MASHSKDSCSVHTYDPYKLPDSKPVFSHVTTTNGSCRIVTTAGLVGMDEHGDVPEDIDEQIALAMRNLRGALQTAGATVTDVFKLVYYIVDYDAKNRRHAKHIKAFVDGHRPATTMVPVPSLADPRHKFEIEAYGAIRQEPLRMVDVVVVGGGLSGLKAAYDIQQAGLSCVVVEARDRVGGKTWSVGPAEDGSYVDVGAAWINDTNQSEIYALAKSLGLELVVQRTEGKVIQEDLSGGLSLFPYGGTPTGLAEANGAENLVYIRELAEKVCQQLNIHDPVGTGAPLDKMTMEEWCRSSIQSETALASVKMWVRQMLGLEPCEISALYFLNYCKSGGGLLRMRSDFKDGGQYLRFVRGTQSMSIELAKRLSPGSVVLSSPVRRISQSPAGILVSAARGDFRCQRVVVSVPTPLYKEITFEPPLPPAKLELSDKNVLGDTIKVIVKYAAPWWRKADLAGMVISFHGPMVSCRDTSNDAAGTYSLTCFTTGEIGRQMARRPQRERFDAILAHLRRAFSPYVGVVPEPVAVTEHIWAKDQWAQGCPCPASPPGIMTLYEHALRSTHGKIHFVGTETAYEWKGYMDGAVRSGDRGAKEVIEAIGRAKL</sequence>
<dbReference type="VEuPathDB" id="FungiDB:PV07_00173"/>
<dbReference type="Pfam" id="PF01593">
    <property type="entry name" value="Amino_oxidase"/>
    <property type="match status" value="1"/>
</dbReference>
<dbReference type="HOGENOM" id="CLU_004498_0_3_1"/>
<organism evidence="8 9">
    <name type="scientific">Cladophialophora immunda</name>
    <dbReference type="NCBI Taxonomy" id="569365"/>
    <lineage>
        <taxon>Eukaryota</taxon>
        <taxon>Fungi</taxon>
        <taxon>Dikarya</taxon>
        <taxon>Ascomycota</taxon>
        <taxon>Pezizomycotina</taxon>
        <taxon>Eurotiomycetes</taxon>
        <taxon>Chaetothyriomycetidae</taxon>
        <taxon>Chaetothyriales</taxon>
        <taxon>Herpotrichiellaceae</taxon>
        <taxon>Cladophialophora</taxon>
    </lineage>
</organism>
<dbReference type="InterPro" id="IPR050703">
    <property type="entry name" value="Flavin_MAO"/>
</dbReference>
<dbReference type="InterPro" id="IPR036188">
    <property type="entry name" value="FAD/NAD-bd_sf"/>
</dbReference>
<feature type="binding site" evidence="5">
    <location>
        <position position="485"/>
    </location>
    <ligand>
        <name>substrate</name>
    </ligand>
</feature>
<dbReference type="InterPro" id="IPR001613">
    <property type="entry name" value="Flavin_amine_oxidase"/>
</dbReference>
<feature type="binding site" evidence="5">
    <location>
        <position position="380"/>
    </location>
    <ligand>
        <name>FAD</name>
        <dbReference type="ChEBI" id="CHEBI:57692"/>
    </ligand>
</feature>
<dbReference type="InterPro" id="IPR002937">
    <property type="entry name" value="Amino_oxidase"/>
</dbReference>
<evidence type="ECO:0000313" key="8">
    <source>
        <dbReference type="EMBL" id="KIW33315.1"/>
    </source>
</evidence>
<evidence type="ECO:0000256" key="3">
    <source>
        <dbReference type="ARBA" id="ARBA00023002"/>
    </source>
</evidence>